<keyword evidence="1" id="KW-0472">Membrane</keyword>
<feature type="transmembrane region" description="Helical" evidence="1">
    <location>
        <begin position="16"/>
        <end position="37"/>
    </location>
</feature>
<dbReference type="Proteomes" id="UP001217485">
    <property type="component" value="Unassembled WGS sequence"/>
</dbReference>
<evidence type="ECO:0008006" key="4">
    <source>
        <dbReference type="Google" id="ProtNLM"/>
    </source>
</evidence>
<feature type="transmembrane region" description="Helical" evidence="1">
    <location>
        <begin position="196"/>
        <end position="213"/>
    </location>
</feature>
<accession>A0ABT5CBP4</accession>
<dbReference type="EMBL" id="JAQNDK010000004">
    <property type="protein sequence ID" value="MDC0683388.1"/>
    <property type="molecule type" value="Genomic_DNA"/>
</dbReference>
<sequence length="221" mass="24150">MDRIEAMVAWFRQRRWAHLAVVNLRILIGFAFLPAGLKKILGEPFTDPANRGPFHEFLHAFHATGHFYTFVGVVQLVAATLLMTQRFATAGAFMALPVTGAILAFCWSTAVVPTATVVTLMFAGLVGLALWDVERWRGVLDAPDATPRAARASSPAPIDLQLWSLCGAAILVAYLATCLLSGGIYRPRGPAFDEPGFYVLMALPLFPIVTALIDRRRRAGR</sequence>
<proteinExistence type="predicted"/>
<evidence type="ECO:0000256" key="1">
    <source>
        <dbReference type="SAM" id="Phobius"/>
    </source>
</evidence>
<feature type="transmembrane region" description="Helical" evidence="1">
    <location>
        <begin position="57"/>
        <end position="82"/>
    </location>
</feature>
<evidence type="ECO:0000313" key="2">
    <source>
        <dbReference type="EMBL" id="MDC0683388.1"/>
    </source>
</evidence>
<comment type="caution">
    <text evidence="2">The sequence shown here is derived from an EMBL/GenBank/DDBJ whole genome shotgun (WGS) entry which is preliminary data.</text>
</comment>
<name>A0ABT5CBP4_9BACT</name>
<organism evidence="2 3">
    <name type="scientific">Sorangium atrum</name>
    <dbReference type="NCBI Taxonomy" id="2995308"/>
    <lineage>
        <taxon>Bacteria</taxon>
        <taxon>Pseudomonadati</taxon>
        <taxon>Myxococcota</taxon>
        <taxon>Polyangia</taxon>
        <taxon>Polyangiales</taxon>
        <taxon>Polyangiaceae</taxon>
        <taxon>Sorangium</taxon>
    </lineage>
</organism>
<reference evidence="2 3" key="1">
    <citation type="submission" date="2023-01" db="EMBL/GenBank/DDBJ databases">
        <title>Minimal conservation of predation-associated metabolite biosynthetic gene clusters underscores biosynthetic potential of Myxococcota including descriptions for ten novel species: Archangium lansinium sp. nov., Myxococcus landrumus sp. nov., Nannocystis bai.</title>
        <authorList>
            <person name="Ahearne A."/>
            <person name="Stevens C."/>
            <person name="Dowd S."/>
        </authorList>
    </citation>
    <scope>NUCLEOTIDE SEQUENCE [LARGE SCALE GENOMIC DNA]</scope>
    <source>
        <strain evidence="2 3">WIWO2</strain>
    </source>
</reference>
<feature type="transmembrane region" description="Helical" evidence="1">
    <location>
        <begin position="111"/>
        <end position="131"/>
    </location>
</feature>
<gene>
    <name evidence="2" type="ORF">POL72_37000</name>
</gene>
<keyword evidence="1" id="KW-0812">Transmembrane</keyword>
<keyword evidence="3" id="KW-1185">Reference proteome</keyword>
<dbReference type="RefSeq" id="WP_272101525.1">
    <property type="nucleotide sequence ID" value="NZ_JAQNDK010000004.1"/>
</dbReference>
<feature type="transmembrane region" description="Helical" evidence="1">
    <location>
        <begin position="162"/>
        <end position="184"/>
    </location>
</feature>
<keyword evidence="1" id="KW-1133">Transmembrane helix</keyword>
<evidence type="ECO:0000313" key="3">
    <source>
        <dbReference type="Proteomes" id="UP001217485"/>
    </source>
</evidence>
<protein>
    <recommendedName>
        <fullName evidence="4">DoxX family protein</fullName>
    </recommendedName>
</protein>
<feature type="transmembrane region" description="Helical" evidence="1">
    <location>
        <begin position="87"/>
        <end position="105"/>
    </location>
</feature>